<dbReference type="Pfam" id="PF07980">
    <property type="entry name" value="SusD_RagB"/>
    <property type="match status" value="1"/>
</dbReference>
<evidence type="ECO:0000256" key="1">
    <source>
        <dbReference type="ARBA" id="ARBA00004442"/>
    </source>
</evidence>
<accession>A0A1M6V9G0</accession>
<protein>
    <submittedName>
        <fullName evidence="8">SusD family protein</fullName>
    </submittedName>
</protein>
<gene>
    <name evidence="8" type="ORF">SAMN05444266_101115</name>
</gene>
<dbReference type="InterPro" id="IPR033985">
    <property type="entry name" value="SusD-like_N"/>
</dbReference>
<evidence type="ECO:0000256" key="2">
    <source>
        <dbReference type="ARBA" id="ARBA00006275"/>
    </source>
</evidence>
<dbReference type="Proteomes" id="UP000184420">
    <property type="component" value="Unassembled WGS sequence"/>
</dbReference>
<evidence type="ECO:0000313" key="8">
    <source>
        <dbReference type="EMBL" id="SHK77994.1"/>
    </source>
</evidence>
<evidence type="ECO:0000313" key="9">
    <source>
        <dbReference type="Proteomes" id="UP000184420"/>
    </source>
</evidence>
<keyword evidence="3" id="KW-0732">Signal</keyword>
<feature type="domain" description="SusD-like N-terminal" evidence="7">
    <location>
        <begin position="107"/>
        <end position="240"/>
    </location>
</feature>
<dbReference type="AlphaFoldDB" id="A0A1M6V9G0"/>
<name>A0A1M6V9G0_9BACT</name>
<evidence type="ECO:0000256" key="3">
    <source>
        <dbReference type="ARBA" id="ARBA00022729"/>
    </source>
</evidence>
<dbReference type="InterPro" id="IPR012944">
    <property type="entry name" value="SusD_RagB_dom"/>
</dbReference>
<dbReference type="STRING" id="1419482.SAMN05444266_101115"/>
<dbReference type="OrthoDB" id="625727at2"/>
<feature type="domain" description="RagB/SusD" evidence="6">
    <location>
        <begin position="367"/>
        <end position="505"/>
    </location>
</feature>
<dbReference type="EMBL" id="FRBL01000001">
    <property type="protein sequence ID" value="SHK77994.1"/>
    <property type="molecule type" value="Genomic_DNA"/>
</dbReference>
<evidence type="ECO:0000256" key="4">
    <source>
        <dbReference type="ARBA" id="ARBA00023136"/>
    </source>
</evidence>
<evidence type="ECO:0000256" key="5">
    <source>
        <dbReference type="ARBA" id="ARBA00023237"/>
    </source>
</evidence>
<evidence type="ECO:0000259" key="7">
    <source>
        <dbReference type="Pfam" id="PF14322"/>
    </source>
</evidence>
<keyword evidence="9" id="KW-1185">Reference proteome</keyword>
<dbReference type="CDD" id="cd08977">
    <property type="entry name" value="SusD"/>
    <property type="match status" value="1"/>
</dbReference>
<keyword evidence="5" id="KW-0998">Cell outer membrane</keyword>
<reference evidence="8 9" key="1">
    <citation type="submission" date="2016-11" db="EMBL/GenBank/DDBJ databases">
        <authorList>
            <person name="Jaros S."/>
            <person name="Januszkiewicz K."/>
            <person name="Wedrychowicz H."/>
        </authorList>
    </citation>
    <scope>NUCLEOTIDE SEQUENCE [LARGE SCALE GENOMIC DNA]</scope>
    <source>
        <strain evidence="8 9">DSM 27406</strain>
    </source>
</reference>
<comment type="similarity">
    <text evidence="2">Belongs to the SusD family.</text>
</comment>
<dbReference type="InterPro" id="IPR011990">
    <property type="entry name" value="TPR-like_helical_dom_sf"/>
</dbReference>
<dbReference type="GO" id="GO:0009279">
    <property type="term" value="C:cell outer membrane"/>
    <property type="evidence" value="ECO:0007669"/>
    <property type="project" value="UniProtKB-SubCell"/>
</dbReference>
<organism evidence="8 9">
    <name type="scientific">Chitinophaga jiangningensis</name>
    <dbReference type="NCBI Taxonomy" id="1419482"/>
    <lineage>
        <taxon>Bacteria</taxon>
        <taxon>Pseudomonadati</taxon>
        <taxon>Bacteroidota</taxon>
        <taxon>Chitinophagia</taxon>
        <taxon>Chitinophagales</taxon>
        <taxon>Chitinophagaceae</taxon>
        <taxon>Chitinophaga</taxon>
    </lineage>
</organism>
<dbReference type="Pfam" id="PF14322">
    <property type="entry name" value="SusD-like_3"/>
    <property type="match status" value="1"/>
</dbReference>
<keyword evidence="4" id="KW-0472">Membrane</keyword>
<sequence length="505" mass="56127">MRLLMTKAAIMNFNIKPIYALCLGICLSGCKKLIEIDAPINTVGTEIVFATDQKAKDALNAAYALMFTEDRTNIGALNGGLTVAGGLLSDEMELTFGTQLADMYPYYTSKMLKEDGLSALYWIKPYRVIYTVNSVLEGLASSSTISDSTRKRLTGEAKMLRAFSYFNLVNCFGDVPLVTITDVNKNMSLGRSPVANIYQQMEADLKEAVALLPDNYKATGNNKAQPNKYAAAALLARVYLYQEKWADARAMADVVINSGNYALTTPNKTFEANSNEALWQLQGATVYMDQLPETRYVTPAAILALQPDMEEMYTDMSIWPDVMQLVLPQLKLSTAMVNAFEPGDERKLYWTNRTLTPVEEPYNKVPVWYAYKYMISDAVTGTPGNLNLMVLRLAEVYLIRAEALAQEGKVAEAAADLDVIRSRAGLSNTTAATKQDLLNAILKERQVELFGEWAHRWFDLKRTHKATAVLSALPYKQPWSDHTLLMPVPMSEITSNPKLAPNPGY</sequence>
<proteinExistence type="inferred from homology"/>
<comment type="subcellular location">
    <subcellularLocation>
        <location evidence="1">Cell outer membrane</location>
    </subcellularLocation>
</comment>
<dbReference type="SUPFAM" id="SSF48452">
    <property type="entry name" value="TPR-like"/>
    <property type="match status" value="1"/>
</dbReference>
<evidence type="ECO:0000259" key="6">
    <source>
        <dbReference type="Pfam" id="PF07980"/>
    </source>
</evidence>
<dbReference type="Gene3D" id="1.25.40.390">
    <property type="match status" value="1"/>
</dbReference>